<gene>
    <name evidence="2" type="ORF">SAMN05421766_104486</name>
</gene>
<dbReference type="InterPro" id="IPR021484">
    <property type="entry name" value="DUF3137"/>
</dbReference>
<comment type="caution">
    <text evidence="2">The sequence shown here is derived from an EMBL/GenBank/DDBJ whole genome shotgun (WGS) entry which is preliminary data.</text>
</comment>
<evidence type="ECO:0000313" key="2">
    <source>
        <dbReference type="EMBL" id="SIS86636.1"/>
    </source>
</evidence>
<dbReference type="RefSeq" id="WP_076455985.1">
    <property type="nucleotide sequence ID" value="NZ_FTOB01000004.1"/>
</dbReference>
<reference evidence="2 3" key="1">
    <citation type="submission" date="2017-01" db="EMBL/GenBank/DDBJ databases">
        <authorList>
            <person name="Varghese N."/>
            <person name="Submissions S."/>
        </authorList>
    </citation>
    <scope>NUCLEOTIDE SEQUENCE [LARGE SCALE GENOMIC DNA]</scope>
    <source>
        <strain evidence="2 3">DSM 2061</strain>
    </source>
</reference>
<evidence type="ECO:0000256" key="1">
    <source>
        <dbReference type="SAM" id="Phobius"/>
    </source>
</evidence>
<feature type="transmembrane region" description="Helical" evidence="1">
    <location>
        <begin position="62"/>
        <end position="85"/>
    </location>
</feature>
<keyword evidence="3" id="KW-1185">Reference proteome</keyword>
<evidence type="ECO:0000313" key="3">
    <source>
        <dbReference type="Proteomes" id="UP000185728"/>
    </source>
</evidence>
<keyword evidence="1" id="KW-0812">Transmembrane</keyword>
<keyword evidence="1" id="KW-0472">Membrane</keyword>
<dbReference type="Proteomes" id="UP000185728">
    <property type="component" value="Unassembled WGS sequence"/>
</dbReference>
<proteinExistence type="predicted"/>
<sequence>MTTYSEHFDAVRAKAVNIKPPSKLRLVGASFLGLFSLLAFVVALVSFVIFIILFIFHVGSGFLYGMAKFSFWSSCIGWFFFFYLISSYKKQLGRFKNTEILRRDFKLDILPEIITEKYSNLDYRFDGIVDEAHILESDFFSPSLLSSLKERWFFGDDYFSGNLENVEFQFCELYYKTTGIKPGGWAVIGLIFAIAFRTNLDFIMGFLDFFGSIGDLDFSDKNSVSHGQSLGKGRGHVKVDEKAFFYGTQTNFKGFFLYADFHKNFEGTVHIRTKKKFASRKMFNFSKKLKRLRIENRSVNKKYIVEASDTQMGYYVLSPSIIEAIENLNKRLGRDLSMTLKDGKLYLIAPMSKDFFENIIIGEDDIQVNTIEDIHNDLNVIKNLITELNISNRIWTKV</sequence>
<feature type="transmembrane region" description="Helical" evidence="1">
    <location>
        <begin position="31"/>
        <end position="56"/>
    </location>
</feature>
<organism evidence="2 3">
    <name type="scientific">Zobellia uliginosa</name>
    <dbReference type="NCBI Taxonomy" id="143224"/>
    <lineage>
        <taxon>Bacteria</taxon>
        <taxon>Pseudomonadati</taxon>
        <taxon>Bacteroidota</taxon>
        <taxon>Flavobacteriia</taxon>
        <taxon>Flavobacteriales</taxon>
        <taxon>Flavobacteriaceae</taxon>
        <taxon>Zobellia</taxon>
    </lineage>
</organism>
<name>A0ABY1L072_9FLAO</name>
<dbReference type="Pfam" id="PF11335">
    <property type="entry name" value="DUF3137"/>
    <property type="match status" value="1"/>
</dbReference>
<dbReference type="EMBL" id="FTOB01000004">
    <property type="protein sequence ID" value="SIS86636.1"/>
    <property type="molecule type" value="Genomic_DNA"/>
</dbReference>
<accession>A0ABY1L072</accession>
<protein>
    <recommendedName>
        <fullName evidence="4">DUF3137 domain-containing protein</fullName>
    </recommendedName>
</protein>
<keyword evidence="1" id="KW-1133">Transmembrane helix</keyword>
<evidence type="ECO:0008006" key="4">
    <source>
        <dbReference type="Google" id="ProtNLM"/>
    </source>
</evidence>